<keyword evidence="3" id="KW-0863">Zinc-finger</keyword>
<evidence type="ECO:0000313" key="9">
    <source>
        <dbReference type="Proteomes" id="UP000041254"/>
    </source>
</evidence>
<dbReference type="InterPro" id="IPR012935">
    <property type="entry name" value="NuBaID_N"/>
</dbReference>
<evidence type="ECO:0000256" key="3">
    <source>
        <dbReference type="ARBA" id="ARBA00022771"/>
    </source>
</evidence>
<evidence type="ECO:0000256" key="4">
    <source>
        <dbReference type="ARBA" id="ARBA00022833"/>
    </source>
</evidence>
<accession>A0A0G4G6V2</accession>
<evidence type="ECO:0000259" key="7">
    <source>
        <dbReference type="Pfam" id="PF08600"/>
    </source>
</evidence>
<evidence type="ECO:0000256" key="1">
    <source>
        <dbReference type="ARBA" id="ARBA00004123"/>
    </source>
</evidence>
<dbReference type="GO" id="GO:0008270">
    <property type="term" value="F:zinc ion binding"/>
    <property type="evidence" value="ECO:0007669"/>
    <property type="project" value="UniProtKB-KW"/>
</dbReference>
<keyword evidence="2" id="KW-0479">Metal-binding</keyword>
<comment type="subcellular location">
    <subcellularLocation>
        <location evidence="1">Nucleus</location>
    </subcellularLocation>
</comment>
<evidence type="ECO:0000256" key="2">
    <source>
        <dbReference type="ARBA" id="ARBA00022723"/>
    </source>
</evidence>
<evidence type="ECO:0000259" key="6">
    <source>
        <dbReference type="Pfam" id="PF07967"/>
    </source>
</evidence>
<dbReference type="AlphaFoldDB" id="A0A0G4G6V2"/>
<reference evidence="8 9" key="1">
    <citation type="submission" date="2014-11" db="EMBL/GenBank/DDBJ databases">
        <authorList>
            <person name="Zhu J."/>
            <person name="Qi W."/>
            <person name="Song R."/>
        </authorList>
    </citation>
    <scope>NUCLEOTIDE SEQUENCE [LARGE SCALE GENOMIC DNA]</scope>
</reference>
<keyword evidence="5" id="KW-0539">Nucleus</keyword>
<keyword evidence="4" id="KW-0862">Zinc</keyword>
<feature type="domain" description="NuBaID C-terminal" evidence="7">
    <location>
        <begin position="253"/>
        <end position="347"/>
    </location>
</feature>
<dbReference type="OrthoDB" id="6335187at2759"/>
<dbReference type="Proteomes" id="UP000041254">
    <property type="component" value="Unassembled WGS sequence"/>
</dbReference>
<dbReference type="VEuPathDB" id="CryptoDB:Vbra_3165"/>
<feature type="domain" description="C3HC-type" evidence="6">
    <location>
        <begin position="35"/>
        <end position="156"/>
    </location>
</feature>
<dbReference type="GO" id="GO:0005634">
    <property type="term" value="C:nucleus"/>
    <property type="evidence" value="ECO:0007669"/>
    <property type="project" value="UniProtKB-SubCell"/>
</dbReference>
<dbReference type="Pfam" id="PF08600">
    <property type="entry name" value="NuBaID_C"/>
    <property type="match status" value="1"/>
</dbReference>
<gene>
    <name evidence="8" type="ORF">Vbra_3165</name>
</gene>
<evidence type="ECO:0008006" key="10">
    <source>
        <dbReference type="Google" id="ProtNLM"/>
    </source>
</evidence>
<name>A0A0G4G6V2_VITBC</name>
<dbReference type="InterPro" id="IPR013909">
    <property type="entry name" value="NuBaID_C"/>
</dbReference>
<evidence type="ECO:0000256" key="5">
    <source>
        <dbReference type="ARBA" id="ARBA00023242"/>
    </source>
</evidence>
<keyword evidence="9" id="KW-1185">Reference proteome</keyword>
<organism evidence="8 9">
    <name type="scientific">Vitrella brassicaformis (strain CCMP3155)</name>
    <dbReference type="NCBI Taxonomy" id="1169540"/>
    <lineage>
        <taxon>Eukaryota</taxon>
        <taxon>Sar</taxon>
        <taxon>Alveolata</taxon>
        <taxon>Colpodellida</taxon>
        <taxon>Vitrellaceae</taxon>
        <taxon>Vitrella</taxon>
    </lineage>
</organism>
<protein>
    <recommendedName>
        <fullName evidence="10">C3HC-type domain-containing protein</fullName>
    </recommendedName>
</protein>
<dbReference type="STRING" id="1169540.A0A0G4G6V2"/>
<sequence length="384" mass="42438">MEVENRPIVGQQDGSDDVCTKAPTVRLFGEAGTRDHLTRLRTYLGSRWSKKPPVLSPVECSRRGYECVAVNRIRCVTCGHEIHIRSQEEAVLLGEGLLPQTVDLTVSAHLVHLLERGHHWCCPWRDMKVPLATIGTGGLATTAEQLFQDFTQRRAALDGALARFPIVHQQCIDALQDLTHPHTRKRKRAEEDALGWGLVGTEEGGGGRGGHMTAVERVVGEWLGCKGEQGERDGEGERRLAGGLQDGIDVLSLLAVLGWRYAGDRLEDGRTRQMLTCNYCTREFSLSGFATRPRPDREAAALRGHGSARSRPFSVGTFHPTGWSGESQQLHLATMHRVFCPWVTVEGDGSVRGMWRRALQVVAEKNYPEDGGTNGMHHSDDART</sequence>
<dbReference type="PANTHER" id="PTHR15835:SF6">
    <property type="entry name" value="ZINC FINGER C3HC-TYPE PROTEIN 1"/>
    <property type="match status" value="1"/>
</dbReference>
<proteinExistence type="predicted"/>
<dbReference type="EMBL" id="CDMY01000581">
    <property type="protein sequence ID" value="CEM24401.1"/>
    <property type="molecule type" value="Genomic_DNA"/>
</dbReference>
<dbReference type="Pfam" id="PF07967">
    <property type="entry name" value="zf-C3HC"/>
    <property type="match status" value="1"/>
</dbReference>
<dbReference type="PANTHER" id="PTHR15835">
    <property type="entry name" value="NUCLEAR-INTERACTING PARTNER OF ALK"/>
    <property type="match status" value="1"/>
</dbReference>
<dbReference type="InParanoid" id="A0A0G4G6V2"/>
<evidence type="ECO:0000313" key="8">
    <source>
        <dbReference type="EMBL" id="CEM24401.1"/>
    </source>
</evidence>